<dbReference type="AlphaFoldDB" id="A0A0R0L1L2"/>
<dbReference type="SMR" id="A0A0R0L1L2"/>
<dbReference type="EMBL" id="CM000835">
    <property type="protein sequence ID" value="KRH70937.1"/>
    <property type="molecule type" value="Genomic_DNA"/>
</dbReference>
<dbReference type="InParanoid" id="A0A0R0L1L2"/>
<name>A0A0R0L1L2_SOYBN</name>
<proteinExistence type="predicted"/>
<evidence type="ECO:0000313" key="3">
    <source>
        <dbReference type="EnsemblPlants" id="KRH70937"/>
    </source>
</evidence>
<dbReference type="Gramene" id="KRH70937">
    <property type="protein sequence ID" value="KRH70937"/>
    <property type="gene ID" value="GLYMA_02G119400"/>
</dbReference>
<evidence type="ECO:0000313" key="4">
    <source>
        <dbReference type="Proteomes" id="UP000008827"/>
    </source>
</evidence>
<reference evidence="2 3" key="1">
    <citation type="journal article" date="2010" name="Nature">
        <title>Genome sequence of the palaeopolyploid soybean.</title>
        <authorList>
            <person name="Schmutz J."/>
            <person name="Cannon S.B."/>
            <person name="Schlueter J."/>
            <person name="Ma J."/>
            <person name="Mitros T."/>
            <person name="Nelson W."/>
            <person name="Hyten D.L."/>
            <person name="Song Q."/>
            <person name="Thelen J.J."/>
            <person name="Cheng J."/>
            <person name="Xu D."/>
            <person name="Hellsten U."/>
            <person name="May G.D."/>
            <person name="Yu Y."/>
            <person name="Sakurai T."/>
            <person name="Umezawa T."/>
            <person name="Bhattacharyya M.K."/>
            <person name="Sandhu D."/>
            <person name="Valliyodan B."/>
            <person name="Lindquist E."/>
            <person name="Peto M."/>
            <person name="Grant D."/>
            <person name="Shu S."/>
            <person name="Goodstein D."/>
            <person name="Barry K."/>
            <person name="Futrell-Griggs M."/>
            <person name="Abernathy B."/>
            <person name="Du J."/>
            <person name="Tian Z."/>
            <person name="Zhu L."/>
            <person name="Gill N."/>
            <person name="Joshi T."/>
            <person name="Libault M."/>
            <person name="Sethuraman A."/>
            <person name="Zhang X.-C."/>
            <person name="Shinozaki K."/>
            <person name="Nguyen H.T."/>
            <person name="Wing R.A."/>
            <person name="Cregan P."/>
            <person name="Specht J."/>
            <person name="Grimwood J."/>
            <person name="Rokhsar D."/>
            <person name="Stacey G."/>
            <person name="Shoemaker R.C."/>
            <person name="Jackson S.A."/>
        </authorList>
    </citation>
    <scope>NUCLEOTIDE SEQUENCE [LARGE SCALE GENOMIC DNA]</scope>
    <source>
        <strain evidence="3">cv. Williams 82</strain>
        <tissue evidence="2">Callus</tissue>
    </source>
</reference>
<sequence length="57" mass="6359">MSSCHVPPEDDTTLQTTRGSKLPDPESYEEDNYVSSALFSLNWLFIQILASISYSSS</sequence>
<protein>
    <submittedName>
        <fullName evidence="2 3">Uncharacterized protein</fullName>
    </submittedName>
</protein>
<organism evidence="2">
    <name type="scientific">Glycine max</name>
    <name type="common">Soybean</name>
    <name type="synonym">Glycine hispida</name>
    <dbReference type="NCBI Taxonomy" id="3847"/>
    <lineage>
        <taxon>Eukaryota</taxon>
        <taxon>Viridiplantae</taxon>
        <taxon>Streptophyta</taxon>
        <taxon>Embryophyta</taxon>
        <taxon>Tracheophyta</taxon>
        <taxon>Spermatophyta</taxon>
        <taxon>Magnoliopsida</taxon>
        <taxon>eudicotyledons</taxon>
        <taxon>Gunneridae</taxon>
        <taxon>Pentapetalae</taxon>
        <taxon>rosids</taxon>
        <taxon>fabids</taxon>
        <taxon>Fabales</taxon>
        <taxon>Fabaceae</taxon>
        <taxon>Papilionoideae</taxon>
        <taxon>50 kb inversion clade</taxon>
        <taxon>NPAAA clade</taxon>
        <taxon>indigoferoid/millettioid clade</taxon>
        <taxon>Phaseoleae</taxon>
        <taxon>Glycine</taxon>
        <taxon>Glycine subgen. Soja</taxon>
    </lineage>
</organism>
<evidence type="ECO:0000256" key="1">
    <source>
        <dbReference type="SAM" id="MobiDB-lite"/>
    </source>
</evidence>
<reference evidence="3" key="2">
    <citation type="submission" date="2018-02" db="UniProtKB">
        <authorList>
            <consortium name="EnsemblPlants"/>
        </authorList>
    </citation>
    <scope>IDENTIFICATION</scope>
    <source>
        <strain evidence="3">Williams 82</strain>
    </source>
</reference>
<gene>
    <name evidence="2" type="ORF">GLYMA_02G119400</name>
</gene>
<feature type="region of interest" description="Disordered" evidence="1">
    <location>
        <begin position="1"/>
        <end position="28"/>
    </location>
</feature>
<evidence type="ECO:0000313" key="2">
    <source>
        <dbReference type="EMBL" id="KRH70937.1"/>
    </source>
</evidence>
<keyword evidence="4" id="KW-1185">Reference proteome</keyword>
<dbReference type="Proteomes" id="UP000008827">
    <property type="component" value="Chromosome 2"/>
</dbReference>
<reference evidence="2" key="3">
    <citation type="submission" date="2018-07" db="EMBL/GenBank/DDBJ databases">
        <title>WGS assembly of Glycine max.</title>
        <authorList>
            <person name="Schmutz J."/>
            <person name="Cannon S."/>
            <person name="Schlueter J."/>
            <person name="Ma J."/>
            <person name="Mitros T."/>
            <person name="Nelson W."/>
            <person name="Hyten D."/>
            <person name="Song Q."/>
            <person name="Thelen J."/>
            <person name="Cheng J."/>
            <person name="Xu D."/>
            <person name="Hellsten U."/>
            <person name="May G."/>
            <person name="Yu Y."/>
            <person name="Sakurai T."/>
            <person name="Umezawa T."/>
            <person name="Bhattacharyya M."/>
            <person name="Sandhu D."/>
            <person name="Valliyodan B."/>
            <person name="Lindquist E."/>
            <person name="Peto M."/>
            <person name="Grant D."/>
            <person name="Shu S."/>
            <person name="Goodstein D."/>
            <person name="Barry K."/>
            <person name="Futrell-Griggs M."/>
            <person name="Abernathy B."/>
            <person name="Du J."/>
            <person name="Tian Z."/>
            <person name="Zhu L."/>
            <person name="Gill N."/>
            <person name="Joshi T."/>
            <person name="Libault M."/>
            <person name="Sethuraman A."/>
            <person name="Zhang X."/>
            <person name="Shinozaki K."/>
            <person name="Nguyen H."/>
            <person name="Wing R."/>
            <person name="Cregan P."/>
            <person name="Specht J."/>
            <person name="Grimwood J."/>
            <person name="Rokhsar D."/>
            <person name="Stacey G."/>
            <person name="Shoemaker R."/>
            <person name="Jackson S."/>
        </authorList>
    </citation>
    <scope>NUCLEOTIDE SEQUENCE</scope>
    <source>
        <tissue evidence="2">Callus</tissue>
    </source>
</reference>
<accession>A0A0R0L1L2</accession>
<dbReference type="EnsemblPlants" id="KRH70937">
    <property type="protein sequence ID" value="KRH70937"/>
    <property type="gene ID" value="GLYMA_02G119400"/>
</dbReference>